<sequence>MYGITPWARRGTARRRRLRPWRLWGSRGGPVVRGPARVRPGAPGAPGGSSGGPPARTARSR</sequence>
<dbReference type="KEGG" id="sgv:B1H19_08260"/>
<reference evidence="2 3" key="1">
    <citation type="submission" date="2017-04" db="EMBL/GenBank/DDBJ databases">
        <title>Complete Genome Sequence of Streptomyces gilvosporeus F607, a Capable Producer of Natamycin.</title>
        <authorList>
            <person name="Zong G."/>
            <person name="Zhong C."/>
            <person name="Fu J."/>
            <person name="Qin R."/>
            <person name="Cao G."/>
        </authorList>
    </citation>
    <scope>NUCLEOTIDE SEQUENCE [LARGE SCALE GENOMIC DNA]</scope>
    <source>
        <strain evidence="2 3">F607</strain>
    </source>
</reference>
<accession>A0A1V0TN14</accession>
<organism evidence="2 3">
    <name type="scientific">Streptomyces gilvosporeus</name>
    <dbReference type="NCBI Taxonomy" id="553510"/>
    <lineage>
        <taxon>Bacteria</taxon>
        <taxon>Bacillati</taxon>
        <taxon>Actinomycetota</taxon>
        <taxon>Actinomycetes</taxon>
        <taxon>Kitasatosporales</taxon>
        <taxon>Streptomycetaceae</taxon>
        <taxon>Streptomyces</taxon>
    </lineage>
</organism>
<protein>
    <submittedName>
        <fullName evidence="2">Uncharacterized protein</fullName>
    </submittedName>
</protein>
<dbReference type="AlphaFoldDB" id="A0A1V0TN14"/>
<feature type="region of interest" description="Disordered" evidence="1">
    <location>
        <begin position="24"/>
        <end position="61"/>
    </location>
</feature>
<gene>
    <name evidence="2" type="ORF">B1H19_08260</name>
</gene>
<feature type="compositionally biased region" description="Low complexity" evidence="1">
    <location>
        <begin position="24"/>
        <end position="42"/>
    </location>
</feature>
<name>A0A1V0TN14_9ACTN</name>
<dbReference type="EMBL" id="CP020569">
    <property type="protein sequence ID" value="ARF54188.1"/>
    <property type="molecule type" value="Genomic_DNA"/>
</dbReference>
<evidence type="ECO:0000313" key="3">
    <source>
        <dbReference type="Proteomes" id="UP000192726"/>
    </source>
</evidence>
<evidence type="ECO:0000313" key="2">
    <source>
        <dbReference type="EMBL" id="ARF54188.1"/>
    </source>
</evidence>
<evidence type="ECO:0000256" key="1">
    <source>
        <dbReference type="SAM" id="MobiDB-lite"/>
    </source>
</evidence>
<keyword evidence="3" id="KW-1185">Reference proteome</keyword>
<feature type="compositionally biased region" description="Low complexity" evidence="1">
    <location>
        <begin position="52"/>
        <end position="61"/>
    </location>
</feature>
<proteinExistence type="predicted"/>
<dbReference type="Proteomes" id="UP000192726">
    <property type="component" value="Chromosome"/>
</dbReference>